<dbReference type="EC" id="1.13.11.20" evidence="3"/>
<accession>A0A427AM63</accession>
<name>A0A427AM63_ENSVE</name>
<dbReference type="Pfam" id="PF07847">
    <property type="entry name" value="PCO_ADO"/>
    <property type="match status" value="1"/>
</dbReference>
<evidence type="ECO:0000313" key="11">
    <source>
        <dbReference type="Proteomes" id="UP000287651"/>
    </source>
</evidence>
<evidence type="ECO:0000256" key="8">
    <source>
        <dbReference type="SAM" id="MobiDB-lite"/>
    </source>
</evidence>
<evidence type="ECO:0000256" key="2">
    <source>
        <dbReference type="ARBA" id="ARBA00006622"/>
    </source>
</evidence>
<evidence type="ECO:0000256" key="7">
    <source>
        <dbReference type="ARBA" id="ARBA00024284"/>
    </source>
</evidence>
<sequence>MRVGGKLAEQTAQEVSASKSASVKRRQSSKKSRREQKKLGPMPSAVQRLFETCKEVFANGGPGIVPSPEDVDRLRSILGVLFVYTFLIMTFNFSLSKSSFCLFHITSCRLILHLHTYILVIGLLVFAVLAVQPSGLRLAKVKTDGTFTAPCWTSVLFPQDGGNLHCFTAKTSCAVLDVLGPPYSNSEEGRDCTYYNDFPYASFRGTIINTCKCQTAQTFI</sequence>
<dbReference type="GO" id="GO:0017172">
    <property type="term" value="F:cysteine dioxygenase activity"/>
    <property type="evidence" value="ECO:0007669"/>
    <property type="project" value="UniProtKB-EC"/>
</dbReference>
<dbReference type="Proteomes" id="UP000287651">
    <property type="component" value="Unassembled WGS sequence"/>
</dbReference>
<keyword evidence="9" id="KW-1133">Transmembrane helix</keyword>
<comment type="caution">
    <text evidence="10">The sequence shown here is derived from an EMBL/GenBank/DDBJ whole genome shotgun (WGS) entry which is preliminary data.</text>
</comment>
<feature type="region of interest" description="Disordered" evidence="8">
    <location>
        <begin position="1"/>
        <end position="42"/>
    </location>
</feature>
<comment type="similarity">
    <text evidence="2">Belongs to the cysteine dioxygenase family.</text>
</comment>
<keyword evidence="5" id="KW-0560">Oxidoreductase</keyword>
<dbReference type="GO" id="GO:0070483">
    <property type="term" value="P:detection of hypoxia"/>
    <property type="evidence" value="ECO:0007669"/>
    <property type="project" value="UniProtKB-ARBA"/>
</dbReference>
<dbReference type="PANTHER" id="PTHR22966">
    <property type="entry name" value="2-AMINOETHANETHIOL DIOXYGENASE"/>
    <property type="match status" value="1"/>
</dbReference>
<evidence type="ECO:0000256" key="9">
    <source>
        <dbReference type="SAM" id="Phobius"/>
    </source>
</evidence>
<reference evidence="10 11" key="1">
    <citation type="journal article" date="2014" name="Agronomy (Basel)">
        <title>A Draft Genome Sequence for Ensete ventricosum, the Drought-Tolerant Tree Against Hunger.</title>
        <authorList>
            <person name="Harrison J."/>
            <person name="Moore K.A."/>
            <person name="Paszkiewicz K."/>
            <person name="Jones T."/>
            <person name="Grant M."/>
            <person name="Ambacheew D."/>
            <person name="Muzemil S."/>
            <person name="Studholme D.J."/>
        </authorList>
    </citation>
    <scope>NUCLEOTIDE SEQUENCE [LARGE SCALE GENOMIC DNA]</scope>
</reference>
<protein>
    <recommendedName>
        <fullName evidence="3">cysteine dioxygenase</fullName>
        <ecNumber evidence="3">1.13.11.20</ecNumber>
    </recommendedName>
</protein>
<dbReference type="SUPFAM" id="SSF51182">
    <property type="entry name" value="RmlC-like cupins"/>
    <property type="match status" value="1"/>
</dbReference>
<keyword evidence="9" id="KW-0812">Transmembrane</keyword>
<evidence type="ECO:0000256" key="1">
    <source>
        <dbReference type="ARBA" id="ARBA00001954"/>
    </source>
</evidence>
<evidence type="ECO:0000256" key="5">
    <source>
        <dbReference type="ARBA" id="ARBA00023002"/>
    </source>
</evidence>
<dbReference type="PANTHER" id="PTHR22966:SF67">
    <property type="entry name" value="CYSTEINE DIOXYGENASE"/>
    <property type="match status" value="1"/>
</dbReference>
<dbReference type="GO" id="GO:0046872">
    <property type="term" value="F:metal ion binding"/>
    <property type="evidence" value="ECO:0007669"/>
    <property type="project" value="UniProtKB-KW"/>
</dbReference>
<keyword evidence="9" id="KW-0472">Membrane</keyword>
<keyword evidence="4" id="KW-0479">Metal-binding</keyword>
<dbReference type="InterPro" id="IPR012864">
    <property type="entry name" value="PCO/ADO"/>
</dbReference>
<feature type="transmembrane region" description="Helical" evidence="9">
    <location>
        <begin position="77"/>
        <end position="95"/>
    </location>
</feature>
<feature type="transmembrane region" description="Helical" evidence="9">
    <location>
        <begin position="110"/>
        <end position="131"/>
    </location>
</feature>
<keyword evidence="6" id="KW-0408">Iron</keyword>
<evidence type="ECO:0000313" key="10">
    <source>
        <dbReference type="EMBL" id="RRT77349.1"/>
    </source>
</evidence>
<organism evidence="10 11">
    <name type="scientific">Ensete ventricosum</name>
    <name type="common">Abyssinian banana</name>
    <name type="synonym">Musa ensete</name>
    <dbReference type="NCBI Taxonomy" id="4639"/>
    <lineage>
        <taxon>Eukaryota</taxon>
        <taxon>Viridiplantae</taxon>
        <taxon>Streptophyta</taxon>
        <taxon>Embryophyta</taxon>
        <taxon>Tracheophyta</taxon>
        <taxon>Spermatophyta</taxon>
        <taxon>Magnoliopsida</taxon>
        <taxon>Liliopsida</taxon>
        <taxon>Zingiberales</taxon>
        <taxon>Musaceae</taxon>
        <taxon>Ensete</taxon>
    </lineage>
</organism>
<evidence type="ECO:0000256" key="3">
    <source>
        <dbReference type="ARBA" id="ARBA00013133"/>
    </source>
</evidence>
<dbReference type="InterPro" id="IPR011051">
    <property type="entry name" value="RmlC_Cupin_sf"/>
</dbReference>
<dbReference type="EMBL" id="AMZH03001955">
    <property type="protein sequence ID" value="RRT77349.1"/>
    <property type="molecule type" value="Genomic_DNA"/>
</dbReference>
<dbReference type="AlphaFoldDB" id="A0A427AM63"/>
<evidence type="ECO:0000256" key="4">
    <source>
        <dbReference type="ARBA" id="ARBA00022723"/>
    </source>
</evidence>
<evidence type="ECO:0000256" key="6">
    <source>
        <dbReference type="ARBA" id="ARBA00023004"/>
    </source>
</evidence>
<comment type="catalytic activity">
    <reaction evidence="7">
        <text>L-cysteine + O2 = 3-sulfino-L-alanine + H(+)</text>
        <dbReference type="Rhea" id="RHEA:20441"/>
        <dbReference type="ChEBI" id="CHEBI:15378"/>
        <dbReference type="ChEBI" id="CHEBI:15379"/>
        <dbReference type="ChEBI" id="CHEBI:35235"/>
        <dbReference type="ChEBI" id="CHEBI:61085"/>
        <dbReference type="EC" id="1.13.11.20"/>
    </reaction>
    <physiologicalReaction direction="left-to-right" evidence="7">
        <dbReference type="Rhea" id="RHEA:20442"/>
    </physiologicalReaction>
</comment>
<proteinExistence type="inferred from homology"/>
<feature type="compositionally biased region" description="Basic residues" evidence="8">
    <location>
        <begin position="22"/>
        <end position="36"/>
    </location>
</feature>
<comment type="cofactor">
    <cofactor evidence="1">
        <name>Fe(2+)</name>
        <dbReference type="ChEBI" id="CHEBI:29033"/>
    </cofactor>
</comment>
<gene>
    <name evidence="10" type="ORF">B296_00005624</name>
</gene>